<gene>
    <name evidence="9" type="ORF">MAR_002532</name>
</gene>
<evidence type="ECO:0000256" key="3">
    <source>
        <dbReference type="ARBA" id="ARBA00022801"/>
    </source>
</evidence>
<organism evidence="9 10">
    <name type="scientific">Mya arenaria</name>
    <name type="common">Soft-shell clam</name>
    <dbReference type="NCBI Taxonomy" id="6604"/>
    <lineage>
        <taxon>Eukaryota</taxon>
        <taxon>Metazoa</taxon>
        <taxon>Spiralia</taxon>
        <taxon>Lophotrochozoa</taxon>
        <taxon>Mollusca</taxon>
        <taxon>Bivalvia</taxon>
        <taxon>Autobranchia</taxon>
        <taxon>Heteroconchia</taxon>
        <taxon>Euheterodonta</taxon>
        <taxon>Imparidentia</taxon>
        <taxon>Neoheterodontei</taxon>
        <taxon>Myida</taxon>
        <taxon>Myoidea</taxon>
        <taxon>Myidae</taxon>
        <taxon>Mya</taxon>
    </lineage>
</organism>
<keyword evidence="2 7" id="KW-0479">Metal-binding</keyword>
<accession>A0ABY7G622</accession>
<reference evidence="9" key="1">
    <citation type="submission" date="2022-11" db="EMBL/GenBank/DDBJ databases">
        <title>Centuries of genome instability and evolution in soft-shell clam transmissible cancer (bioRxiv).</title>
        <authorList>
            <person name="Hart S.F.M."/>
            <person name="Yonemitsu M.A."/>
            <person name="Giersch R.M."/>
            <person name="Beal B.F."/>
            <person name="Arriagada G."/>
            <person name="Davis B.W."/>
            <person name="Ostrander E.A."/>
            <person name="Goff S.P."/>
            <person name="Metzger M.J."/>
        </authorList>
    </citation>
    <scope>NUCLEOTIDE SEQUENCE</scope>
    <source>
        <strain evidence="9">MELC-2E11</strain>
        <tissue evidence="9">Siphon/mantle</tissue>
    </source>
</reference>
<keyword evidence="4 7" id="KW-0862">Zinc</keyword>
<proteinExistence type="inferred from homology"/>
<dbReference type="InterPro" id="IPR011330">
    <property type="entry name" value="Glyco_hydro/deAcase_b/a-brl"/>
</dbReference>
<dbReference type="InterPro" id="IPR028995">
    <property type="entry name" value="Glyco_hydro_57/38_cen_sf"/>
</dbReference>
<dbReference type="InterPro" id="IPR027291">
    <property type="entry name" value="Glyco_hydro_38_N_sf"/>
</dbReference>
<dbReference type="EC" id="3.2.1.-" evidence="7"/>
<dbReference type="InterPro" id="IPR013780">
    <property type="entry name" value="Glyco_hydro_b"/>
</dbReference>
<dbReference type="Pfam" id="PF09261">
    <property type="entry name" value="Alpha-mann_mid"/>
    <property type="match status" value="1"/>
</dbReference>
<dbReference type="InterPro" id="IPR011682">
    <property type="entry name" value="Glyco_hydro_38_C"/>
</dbReference>
<dbReference type="Pfam" id="PF01074">
    <property type="entry name" value="Glyco_hydro_38N"/>
    <property type="match status" value="2"/>
</dbReference>
<comment type="similarity">
    <text evidence="1 7">Belongs to the glycosyl hydrolase 38 family.</text>
</comment>
<evidence type="ECO:0000313" key="10">
    <source>
        <dbReference type="Proteomes" id="UP001164746"/>
    </source>
</evidence>
<evidence type="ECO:0000313" key="9">
    <source>
        <dbReference type="EMBL" id="WAR28964.1"/>
    </source>
</evidence>
<evidence type="ECO:0000256" key="1">
    <source>
        <dbReference type="ARBA" id="ARBA00009792"/>
    </source>
</evidence>
<dbReference type="InterPro" id="IPR037094">
    <property type="entry name" value="Glyco_hydro_38_cen_sf"/>
</dbReference>
<dbReference type="PANTHER" id="PTHR11607:SF3">
    <property type="entry name" value="LYSOSOMAL ALPHA-MANNOSIDASE"/>
    <property type="match status" value="1"/>
</dbReference>
<keyword evidence="3 7" id="KW-0378">Hydrolase</keyword>
<protein>
    <recommendedName>
        <fullName evidence="7">Alpha-mannosidase</fullName>
        <ecNumber evidence="7">3.2.1.-</ecNumber>
    </recommendedName>
</protein>
<evidence type="ECO:0000256" key="4">
    <source>
        <dbReference type="ARBA" id="ARBA00022833"/>
    </source>
</evidence>
<dbReference type="SMART" id="SM00872">
    <property type="entry name" value="Alpha-mann_mid"/>
    <property type="match status" value="1"/>
</dbReference>
<dbReference type="PANTHER" id="PTHR11607">
    <property type="entry name" value="ALPHA-MANNOSIDASE"/>
    <property type="match status" value="1"/>
</dbReference>
<keyword evidence="6 7" id="KW-0326">Glycosidase</keyword>
<evidence type="ECO:0000256" key="6">
    <source>
        <dbReference type="ARBA" id="ARBA00023295"/>
    </source>
</evidence>
<sequence length="774" mass="88638">MKKYMAVWGALFFCVVCLSLYLMLETLNTSPGRYTDIDAKFSCRILQARSLPLERKPLLASGSRFPLQKRSWKQGWNVTYPAAKWNQGNKLRVFVVPHSHNDPGWVKTYDKYYTEQVRHILNNMLEKLEQHPKMKFMYAEISFFHIWWNELDESKKNRVRRLFEDGRLEIVTGGWVMNDEANTHYFAMLDQLLEGHQWLDGTLGVKPSSGWAIDPFGHTPTMAYLLRRSGFNSMLIQRVHYALKKHLAKNKQLEFMARLIIDQWKKKGSLYKSNSVFAPLGDDFRYDKADEWDLQYVNYQKIFDYLQQHPELGAQFGTLSDYFKSIYEESKVKPGEKPTDFPTLVGDFFTYADKDDHYWSGYFTSRPFQKNLDRVMESHLRAAEIIFSMALTVSRQQKALNNFPATVMMDRLIQARRNLGLFQHHDGITGTAKDFVASEVAGGYETCDQGLCHISESRRQGKLPDGLVLLYNSLAHERDQVVSIHVSSPHVMVQDENNKPVLAQVAPVWEKDDIIAENVYKVSFRVTIPGLAISKYMVKRVAETSNSNTIPPLPDHTPPVIHVVKGPVVSEVQVYFNLVTHVVRLYNSSGVDGISLDIQNIVDIQSQRNMEVAVRITTDVENAEREFYTDLNGFHSPTNPLAFPSLLAHHTSLQLIHPVFTIPANTGHHSKYPQFSAFSPLATQLPCDTHMVNLRTNQNADDGKDRLVPKHSAALFLHRLGYDCNFVVLSNMFRNMQITVAQQVSLTLMYHEADLDTTGSIDLDPMEIGSDRNT</sequence>
<dbReference type="Pfam" id="PF07748">
    <property type="entry name" value="Glyco_hydro_38C"/>
    <property type="match status" value="1"/>
</dbReference>
<evidence type="ECO:0000256" key="5">
    <source>
        <dbReference type="ARBA" id="ARBA00023157"/>
    </source>
</evidence>
<dbReference type="EMBL" id="CP111027">
    <property type="protein sequence ID" value="WAR28964.1"/>
    <property type="molecule type" value="Genomic_DNA"/>
</dbReference>
<evidence type="ECO:0000256" key="2">
    <source>
        <dbReference type="ARBA" id="ARBA00022723"/>
    </source>
</evidence>
<feature type="domain" description="Glycoside hydrolase family 38 central" evidence="8">
    <location>
        <begin position="357"/>
        <end position="444"/>
    </location>
</feature>
<dbReference type="Gene3D" id="3.20.110.10">
    <property type="entry name" value="Glycoside hydrolase 38, N terminal domain"/>
    <property type="match status" value="2"/>
</dbReference>
<comment type="cofactor">
    <cofactor evidence="7">
        <name>Zn(2+)</name>
        <dbReference type="ChEBI" id="CHEBI:29105"/>
    </cofactor>
    <text evidence="7">Binds 1 zinc ion per subunit.</text>
</comment>
<dbReference type="InterPro" id="IPR015341">
    <property type="entry name" value="Glyco_hydro_38_cen"/>
</dbReference>
<dbReference type="SUPFAM" id="SSF88713">
    <property type="entry name" value="Glycoside hydrolase/deacetylase"/>
    <property type="match status" value="1"/>
</dbReference>
<dbReference type="SUPFAM" id="SSF74650">
    <property type="entry name" value="Galactose mutarotase-like"/>
    <property type="match status" value="1"/>
</dbReference>
<keyword evidence="10" id="KW-1185">Reference proteome</keyword>
<dbReference type="SUPFAM" id="SSF88688">
    <property type="entry name" value="Families 57/38 glycoside transferase middle domain"/>
    <property type="match status" value="1"/>
</dbReference>
<keyword evidence="5" id="KW-1015">Disulfide bond</keyword>
<evidence type="ECO:0000259" key="8">
    <source>
        <dbReference type="SMART" id="SM00872"/>
    </source>
</evidence>
<name>A0ABY7G622_MYAAR</name>
<dbReference type="Gene3D" id="2.60.40.1180">
    <property type="entry name" value="Golgi alpha-mannosidase II"/>
    <property type="match status" value="1"/>
</dbReference>
<dbReference type="InterPro" id="IPR000602">
    <property type="entry name" value="Glyco_hydro_38_N"/>
</dbReference>
<dbReference type="Gene3D" id="1.20.1270.50">
    <property type="entry name" value="Glycoside hydrolase family 38, central domain"/>
    <property type="match status" value="1"/>
</dbReference>
<dbReference type="Proteomes" id="UP001164746">
    <property type="component" value="Chromosome 16"/>
</dbReference>
<dbReference type="InterPro" id="IPR050843">
    <property type="entry name" value="Glycosyl_Hydrlase_38"/>
</dbReference>
<dbReference type="InterPro" id="IPR011013">
    <property type="entry name" value="Gal_mutarotase_sf_dom"/>
</dbReference>
<evidence type="ECO:0000256" key="7">
    <source>
        <dbReference type="RuleBase" id="RU361199"/>
    </source>
</evidence>